<keyword evidence="1" id="KW-0805">Transcription regulation</keyword>
<organism evidence="6 7">
    <name type="scientific">Marinobacter nitratireducens</name>
    <dbReference type="NCBI Taxonomy" id="1137280"/>
    <lineage>
        <taxon>Bacteria</taxon>
        <taxon>Pseudomonadati</taxon>
        <taxon>Pseudomonadota</taxon>
        <taxon>Gammaproteobacteria</taxon>
        <taxon>Pseudomonadales</taxon>
        <taxon>Marinobacteraceae</taxon>
        <taxon>Marinobacter</taxon>
    </lineage>
</organism>
<dbReference type="PROSITE" id="PS50977">
    <property type="entry name" value="HTH_TETR_2"/>
    <property type="match status" value="1"/>
</dbReference>
<dbReference type="InterPro" id="IPR025996">
    <property type="entry name" value="MT1864/Rv1816-like_C"/>
</dbReference>
<name>A0A072N1C9_9GAMM</name>
<dbReference type="EMBL" id="ANIE01000005">
    <property type="protein sequence ID" value="KEF31321.1"/>
    <property type="molecule type" value="Genomic_DNA"/>
</dbReference>
<keyword evidence="2 4" id="KW-0238">DNA-binding</keyword>
<dbReference type="PANTHER" id="PTHR30055:SF220">
    <property type="entry name" value="TETR-FAMILY REGULATORY PROTEIN"/>
    <property type="match status" value="1"/>
</dbReference>
<dbReference type="GO" id="GO:0000976">
    <property type="term" value="F:transcription cis-regulatory region binding"/>
    <property type="evidence" value="ECO:0007669"/>
    <property type="project" value="TreeGrafter"/>
</dbReference>
<reference evidence="6 7" key="1">
    <citation type="submission" date="2012-12" db="EMBL/GenBank/DDBJ databases">
        <title>Genome assembly of Marinobacter sp. AK21.</title>
        <authorList>
            <person name="Khatri I."/>
            <person name="Kumar R."/>
            <person name="Vaidya B."/>
            <person name="Subramanian S."/>
            <person name="Pinnaka A."/>
        </authorList>
    </citation>
    <scope>NUCLEOTIDE SEQUENCE [LARGE SCALE GENOMIC DNA]</scope>
    <source>
        <strain evidence="6 7">AK21</strain>
    </source>
</reference>
<keyword evidence="3" id="KW-0804">Transcription</keyword>
<keyword evidence="7" id="KW-1185">Reference proteome</keyword>
<dbReference type="SUPFAM" id="SSF48498">
    <property type="entry name" value="Tetracyclin repressor-like, C-terminal domain"/>
    <property type="match status" value="1"/>
</dbReference>
<dbReference type="InterPro" id="IPR001647">
    <property type="entry name" value="HTH_TetR"/>
</dbReference>
<sequence>MTTKPYHHGELRPALVNAANAIIRESGIEGLSMRRLADQVGVSRTAPYHHFKDKNALLCAIAEMGFKEQNSMTREILDDPENGNSQAVFNRWVRAYIRFAHENPETYDLMYGREIWKGGTPTPSLQQISKASFRLWVELVAKMQAHGVLPDRHSALRTGQASWAALHGMARLLIDGIYIEREDLEEIAETVVDLLTRAPAD</sequence>
<evidence type="ECO:0000259" key="5">
    <source>
        <dbReference type="PROSITE" id="PS50977"/>
    </source>
</evidence>
<feature type="domain" description="HTH tetR-type" evidence="5">
    <location>
        <begin position="9"/>
        <end position="69"/>
    </location>
</feature>
<protein>
    <submittedName>
        <fullName evidence="6">Transcriptional regulator, TetR family</fullName>
    </submittedName>
</protein>
<accession>A0A072N1C9</accession>
<evidence type="ECO:0000256" key="2">
    <source>
        <dbReference type="ARBA" id="ARBA00023125"/>
    </source>
</evidence>
<dbReference type="InterPro" id="IPR050109">
    <property type="entry name" value="HTH-type_TetR-like_transc_reg"/>
</dbReference>
<dbReference type="SUPFAM" id="SSF46689">
    <property type="entry name" value="Homeodomain-like"/>
    <property type="match status" value="1"/>
</dbReference>
<dbReference type="Proteomes" id="UP000035057">
    <property type="component" value="Unassembled WGS sequence"/>
</dbReference>
<feature type="DNA-binding region" description="H-T-H motif" evidence="4">
    <location>
        <begin position="32"/>
        <end position="51"/>
    </location>
</feature>
<dbReference type="PATRIC" id="fig|1137280.3.peg.1483"/>
<evidence type="ECO:0000256" key="4">
    <source>
        <dbReference type="PROSITE-ProRule" id="PRU00335"/>
    </source>
</evidence>
<dbReference type="PRINTS" id="PR00455">
    <property type="entry name" value="HTHTETR"/>
</dbReference>
<dbReference type="Pfam" id="PF00440">
    <property type="entry name" value="TetR_N"/>
    <property type="match status" value="1"/>
</dbReference>
<dbReference type="Pfam" id="PF13305">
    <property type="entry name" value="TetR_C_33"/>
    <property type="match status" value="1"/>
</dbReference>
<evidence type="ECO:0000256" key="1">
    <source>
        <dbReference type="ARBA" id="ARBA00023015"/>
    </source>
</evidence>
<proteinExistence type="predicted"/>
<comment type="caution">
    <text evidence="6">The sequence shown here is derived from an EMBL/GenBank/DDBJ whole genome shotgun (WGS) entry which is preliminary data.</text>
</comment>
<dbReference type="RefSeq" id="WP_036130144.1">
    <property type="nucleotide sequence ID" value="NZ_ANIE01000005.1"/>
</dbReference>
<dbReference type="AlphaFoldDB" id="A0A072N1C9"/>
<dbReference type="InterPro" id="IPR009057">
    <property type="entry name" value="Homeodomain-like_sf"/>
</dbReference>
<dbReference type="GO" id="GO:0003700">
    <property type="term" value="F:DNA-binding transcription factor activity"/>
    <property type="evidence" value="ECO:0007669"/>
    <property type="project" value="TreeGrafter"/>
</dbReference>
<dbReference type="Gene3D" id="1.10.357.10">
    <property type="entry name" value="Tetracycline Repressor, domain 2"/>
    <property type="match status" value="1"/>
</dbReference>
<gene>
    <name evidence="6" type="ORF">D777_01670</name>
</gene>
<dbReference type="PANTHER" id="PTHR30055">
    <property type="entry name" value="HTH-TYPE TRANSCRIPTIONAL REGULATOR RUTR"/>
    <property type="match status" value="1"/>
</dbReference>
<evidence type="ECO:0000256" key="3">
    <source>
        <dbReference type="ARBA" id="ARBA00023163"/>
    </source>
</evidence>
<evidence type="ECO:0000313" key="7">
    <source>
        <dbReference type="Proteomes" id="UP000035057"/>
    </source>
</evidence>
<evidence type="ECO:0000313" key="6">
    <source>
        <dbReference type="EMBL" id="KEF31321.1"/>
    </source>
</evidence>
<dbReference type="STRING" id="1137280.D777_01670"/>
<dbReference type="OrthoDB" id="5293556at2"/>
<dbReference type="InterPro" id="IPR036271">
    <property type="entry name" value="Tet_transcr_reg_TetR-rel_C_sf"/>
</dbReference>